<dbReference type="InterPro" id="IPR017972">
    <property type="entry name" value="Cyt_P450_CS"/>
</dbReference>
<dbReference type="HOGENOM" id="CLU_001570_27_9_1"/>
<reference evidence="6" key="3">
    <citation type="submission" date="2015-02" db="UniProtKB">
        <authorList>
            <consortium name="EnsemblProtists"/>
        </authorList>
    </citation>
    <scope>IDENTIFICATION</scope>
    <source>
        <strain evidence="6">DAOM BR144</strain>
    </source>
</reference>
<protein>
    <recommendedName>
        <fullName evidence="8">Cytochrome P450</fullName>
    </recommendedName>
</protein>
<evidence type="ECO:0000256" key="4">
    <source>
        <dbReference type="ARBA" id="ARBA00023004"/>
    </source>
</evidence>
<evidence type="ECO:0000256" key="3">
    <source>
        <dbReference type="ARBA" id="ARBA00023002"/>
    </source>
</evidence>
<dbReference type="EnsemblProtists" id="PYU1_T011809">
    <property type="protein sequence ID" value="PYU1_T011809"/>
    <property type="gene ID" value="PYU1_G011783"/>
</dbReference>
<evidence type="ECO:0000256" key="5">
    <source>
        <dbReference type="RuleBase" id="RU000461"/>
    </source>
</evidence>
<dbReference type="InterPro" id="IPR001128">
    <property type="entry name" value="Cyt_P450"/>
</dbReference>
<keyword evidence="5" id="KW-0349">Heme</keyword>
<evidence type="ECO:0000313" key="7">
    <source>
        <dbReference type="Proteomes" id="UP000019132"/>
    </source>
</evidence>
<evidence type="ECO:0008006" key="8">
    <source>
        <dbReference type="Google" id="ProtNLM"/>
    </source>
</evidence>
<organism evidence="6 7">
    <name type="scientific">Globisporangium ultimum (strain ATCC 200006 / CBS 805.95 / DAOM BR144)</name>
    <name type="common">Pythium ultimum</name>
    <dbReference type="NCBI Taxonomy" id="431595"/>
    <lineage>
        <taxon>Eukaryota</taxon>
        <taxon>Sar</taxon>
        <taxon>Stramenopiles</taxon>
        <taxon>Oomycota</taxon>
        <taxon>Peronosporomycetes</taxon>
        <taxon>Pythiales</taxon>
        <taxon>Pythiaceae</taxon>
        <taxon>Globisporangium</taxon>
    </lineage>
</organism>
<name>K3X3L0_GLOUD</name>
<dbReference type="GO" id="GO:0006629">
    <property type="term" value="P:lipid metabolic process"/>
    <property type="evidence" value="ECO:0007669"/>
    <property type="project" value="UniProtKB-ARBA"/>
</dbReference>
<keyword evidence="3 5" id="KW-0560">Oxidoreductase</keyword>
<dbReference type="PANTHER" id="PTHR24296">
    <property type="entry name" value="CYTOCHROME P450"/>
    <property type="match status" value="1"/>
</dbReference>
<dbReference type="GO" id="GO:0020037">
    <property type="term" value="F:heme binding"/>
    <property type="evidence" value="ECO:0007669"/>
    <property type="project" value="InterPro"/>
</dbReference>
<keyword evidence="5" id="KW-0503">Monooxygenase</keyword>
<reference evidence="7" key="1">
    <citation type="journal article" date="2010" name="Genome Biol.">
        <title>Genome sequence of the necrotrophic plant pathogen Pythium ultimum reveals original pathogenicity mechanisms and effector repertoire.</title>
        <authorList>
            <person name="Levesque C.A."/>
            <person name="Brouwer H."/>
            <person name="Cano L."/>
            <person name="Hamilton J.P."/>
            <person name="Holt C."/>
            <person name="Huitema E."/>
            <person name="Raffaele S."/>
            <person name="Robideau G.P."/>
            <person name="Thines M."/>
            <person name="Win J."/>
            <person name="Zerillo M.M."/>
            <person name="Beakes G.W."/>
            <person name="Boore J.L."/>
            <person name="Busam D."/>
            <person name="Dumas B."/>
            <person name="Ferriera S."/>
            <person name="Fuerstenberg S.I."/>
            <person name="Gachon C.M."/>
            <person name="Gaulin E."/>
            <person name="Govers F."/>
            <person name="Grenville-Briggs L."/>
            <person name="Horner N."/>
            <person name="Hostetler J."/>
            <person name="Jiang R.H."/>
            <person name="Johnson J."/>
            <person name="Krajaejun T."/>
            <person name="Lin H."/>
            <person name="Meijer H.J."/>
            <person name="Moore B."/>
            <person name="Morris P."/>
            <person name="Phuntmart V."/>
            <person name="Puiu D."/>
            <person name="Shetty J."/>
            <person name="Stajich J.E."/>
            <person name="Tripathy S."/>
            <person name="Wawra S."/>
            <person name="van West P."/>
            <person name="Whitty B.R."/>
            <person name="Coutinho P.M."/>
            <person name="Henrissat B."/>
            <person name="Martin F."/>
            <person name="Thomas P.D."/>
            <person name="Tyler B.M."/>
            <person name="De Vries R.P."/>
            <person name="Kamoun S."/>
            <person name="Yandell M."/>
            <person name="Tisserat N."/>
            <person name="Buell C.R."/>
        </authorList>
    </citation>
    <scope>NUCLEOTIDE SEQUENCE</scope>
    <source>
        <strain evidence="7">DAOM:BR144</strain>
    </source>
</reference>
<evidence type="ECO:0000313" key="6">
    <source>
        <dbReference type="EnsemblProtists" id="PYU1_T011809"/>
    </source>
</evidence>
<keyword evidence="2 5" id="KW-0479">Metal-binding</keyword>
<dbReference type="GO" id="GO:0005506">
    <property type="term" value="F:iron ion binding"/>
    <property type="evidence" value="ECO:0007669"/>
    <property type="project" value="InterPro"/>
</dbReference>
<dbReference type="GO" id="GO:0004497">
    <property type="term" value="F:monooxygenase activity"/>
    <property type="evidence" value="ECO:0007669"/>
    <property type="project" value="UniProtKB-KW"/>
</dbReference>
<proteinExistence type="inferred from homology"/>
<dbReference type="SUPFAM" id="SSF48264">
    <property type="entry name" value="Cytochrome P450"/>
    <property type="match status" value="1"/>
</dbReference>
<dbReference type="InterPro" id="IPR036396">
    <property type="entry name" value="Cyt_P450_sf"/>
</dbReference>
<keyword evidence="4 5" id="KW-0408">Iron</keyword>
<dbReference type="GO" id="GO:0016705">
    <property type="term" value="F:oxidoreductase activity, acting on paired donors, with incorporation or reduction of molecular oxygen"/>
    <property type="evidence" value="ECO:0007669"/>
    <property type="project" value="InterPro"/>
</dbReference>
<dbReference type="Gene3D" id="1.10.630.10">
    <property type="entry name" value="Cytochrome P450"/>
    <property type="match status" value="1"/>
</dbReference>
<dbReference type="EMBL" id="GL376637">
    <property type="status" value="NOT_ANNOTATED_CDS"/>
    <property type="molecule type" value="Genomic_DNA"/>
</dbReference>
<dbReference type="AlphaFoldDB" id="K3X3L0"/>
<comment type="similarity">
    <text evidence="1 5">Belongs to the cytochrome P450 family.</text>
</comment>
<dbReference type="STRING" id="431595.K3X3L0"/>
<evidence type="ECO:0000256" key="1">
    <source>
        <dbReference type="ARBA" id="ARBA00010617"/>
    </source>
</evidence>
<keyword evidence="7" id="KW-1185">Reference proteome</keyword>
<dbReference type="Pfam" id="PF00067">
    <property type="entry name" value="p450"/>
    <property type="match status" value="1"/>
</dbReference>
<accession>K3X3L0</accession>
<sequence length="81" mass="9139">MAKRPSAFEYPAFHAGPRICLGMNMAMLEVRMFVAVMVRHFYVRIQDGEKVENCGYILASTLVMKGRLPLQFSQRAMAPSA</sequence>
<reference evidence="7" key="2">
    <citation type="submission" date="2010-04" db="EMBL/GenBank/DDBJ databases">
        <authorList>
            <person name="Buell R."/>
            <person name="Hamilton J."/>
            <person name="Hostetler J."/>
        </authorList>
    </citation>
    <scope>NUCLEOTIDE SEQUENCE [LARGE SCALE GENOMIC DNA]</scope>
    <source>
        <strain evidence="7">DAOM:BR144</strain>
    </source>
</reference>
<dbReference type="VEuPathDB" id="FungiDB:PYU1_G011783"/>
<evidence type="ECO:0000256" key="2">
    <source>
        <dbReference type="ARBA" id="ARBA00022723"/>
    </source>
</evidence>
<dbReference type="Proteomes" id="UP000019132">
    <property type="component" value="Unassembled WGS sequence"/>
</dbReference>
<dbReference type="PROSITE" id="PS00086">
    <property type="entry name" value="CYTOCHROME_P450"/>
    <property type="match status" value="1"/>
</dbReference>
<dbReference type="InParanoid" id="K3X3L0"/>